<reference evidence="1" key="1">
    <citation type="submission" date="2020-08" db="EMBL/GenBank/DDBJ databases">
        <title>Genomic Encyclopedia of Type Strains, Phase IV (KMG-IV): sequencing the most valuable type-strain genomes for metagenomic binning, comparative biology and taxonomic classification.</title>
        <authorList>
            <person name="Goeker M."/>
        </authorList>
    </citation>
    <scope>NUCLEOTIDE SEQUENCE [LARGE SCALE GENOMIC DNA]</scope>
    <source>
        <strain evidence="1">DSM 105720</strain>
    </source>
</reference>
<dbReference type="Proteomes" id="UP000560658">
    <property type="component" value="Unassembled WGS sequence"/>
</dbReference>
<dbReference type="EMBL" id="JACIER010000005">
    <property type="protein sequence ID" value="MBB4043841.1"/>
    <property type="molecule type" value="Genomic_DNA"/>
</dbReference>
<name>A0A840CY99_9BACE</name>
<sequence length="138" mass="15273">MKKYKCNCENIPIGSYDNQVALQAPIWSQKNRISVDSCLSPEIRYLWLCGVRTTGCCCGHNQLEPYIGVEPKSVNIMQKLGYELCEDDLSSSTHGLNFIPKSIKQISNGDNENANNNPSYNGGNNLVGYPAMAHTNDV</sequence>
<protein>
    <submittedName>
        <fullName evidence="1">Uncharacterized protein</fullName>
    </submittedName>
</protein>
<evidence type="ECO:0000313" key="2">
    <source>
        <dbReference type="Proteomes" id="UP000560658"/>
    </source>
</evidence>
<keyword evidence="2" id="KW-1185">Reference proteome</keyword>
<dbReference type="AlphaFoldDB" id="A0A840CY99"/>
<dbReference type="RefSeq" id="WP_183208255.1">
    <property type="nucleotide sequence ID" value="NZ_JACIER010000005.1"/>
</dbReference>
<accession>A0A840CY99</accession>
<comment type="caution">
    <text evidence="1">The sequence shown here is derived from an EMBL/GenBank/DDBJ whole genome shotgun (WGS) entry which is preliminary data.</text>
</comment>
<gene>
    <name evidence="1" type="ORF">GGR06_001627</name>
</gene>
<evidence type="ECO:0000313" key="1">
    <source>
        <dbReference type="EMBL" id="MBB4043841.1"/>
    </source>
</evidence>
<organism evidence="1 2">
    <name type="scientific">Bacteroides reticulotermitis</name>
    <dbReference type="NCBI Taxonomy" id="1133319"/>
    <lineage>
        <taxon>Bacteria</taxon>
        <taxon>Pseudomonadati</taxon>
        <taxon>Bacteroidota</taxon>
        <taxon>Bacteroidia</taxon>
        <taxon>Bacteroidales</taxon>
        <taxon>Bacteroidaceae</taxon>
        <taxon>Bacteroides</taxon>
    </lineage>
</organism>
<proteinExistence type="predicted"/>